<feature type="non-terminal residue" evidence="1">
    <location>
        <position position="1"/>
    </location>
</feature>
<dbReference type="Proteomes" id="UP000837857">
    <property type="component" value="Chromosome 22"/>
</dbReference>
<sequence length="69" mass="7752">MDRLQLSVCIHETALALVREERLDTLRGLITSLLCLNGTNSDASLRPTVAYDMRSVIHVPHMATRHVCH</sequence>
<protein>
    <submittedName>
        <fullName evidence="1">Uncharacterized protein</fullName>
    </submittedName>
</protein>
<evidence type="ECO:0000313" key="1">
    <source>
        <dbReference type="EMBL" id="CAH2055658.1"/>
    </source>
</evidence>
<proteinExistence type="predicted"/>
<name>A0ABN8IHX2_9NEOP</name>
<gene>
    <name evidence="1" type="ORF">IPOD504_LOCUS8986</name>
</gene>
<reference evidence="1" key="1">
    <citation type="submission" date="2022-03" db="EMBL/GenBank/DDBJ databases">
        <authorList>
            <person name="Martin H S."/>
        </authorList>
    </citation>
    <scope>NUCLEOTIDE SEQUENCE</scope>
</reference>
<evidence type="ECO:0000313" key="2">
    <source>
        <dbReference type="Proteomes" id="UP000837857"/>
    </source>
</evidence>
<accession>A0ABN8IHX2</accession>
<organism evidence="1 2">
    <name type="scientific">Iphiclides podalirius</name>
    <name type="common">scarce swallowtail</name>
    <dbReference type="NCBI Taxonomy" id="110791"/>
    <lineage>
        <taxon>Eukaryota</taxon>
        <taxon>Metazoa</taxon>
        <taxon>Ecdysozoa</taxon>
        <taxon>Arthropoda</taxon>
        <taxon>Hexapoda</taxon>
        <taxon>Insecta</taxon>
        <taxon>Pterygota</taxon>
        <taxon>Neoptera</taxon>
        <taxon>Endopterygota</taxon>
        <taxon>Lepidoptera</taxon>
        <taxon>Glossata</taxon>
        <taxon>Ditrysia</taxon>
        <taxon>Papilionoidea</taxon>
        <taxon>Papilionidae</taxon>
        <taxon>Papilioninae</taxon>
        <taxon>Iphiclides</taxon>
    </lineage>
</organism>
<dbReference type="EMBL" id="OW152834">
    <property type="protein sequence ID" value="CAH2055658.1"/>
    <property type="molecule type" value="Genomic_DNA"/>
</dbReference>
<keyword evidence="2" id="KW-1185">Reference proteome</keyword>